<proteinExistence type="predicted"/>
<gene>
    <name evidence="2" type="ORF">HMF8227_00975</name>
</gene>
<dbReference type="Proteomes" id="UP000245728">
    <property type="component" value="Chromosome"/>
</dbReference>
<evidence type="ECO:0000256" key="1">
    <source>
        <dbReference type="SAM" id="MobiDB-lite"/>
    </source>
</evidence>
<dbReference type="OrthoDB" id="6388981at2"/>
<reference evidence="2 3" key="1">
    <citation type="submission" date="2018-05" db="EMBL/GenBank/DDBJ databases">
        <title>Salinimonas sp. HMF8227 Genome sequencing and assembly.</title>
        <authorList>
            <person name="Kang H."/>
            <person name="Kang J."/>
            <person name="Cha I."/>
            <person name="Kim H."/>
            <person name="Joh K."/>
        </authorList>
    </citation>
    <scope>NUCLEOTIDE SEQUENCE [LARGE SCALE GENOMIC DNA]</scope>
    <source>
        <strain evidence="2 3">HMF8227</strain>
    </source>
</reference>
<protein>
    <submittedName>
        <fullName evidence="2">Uncharacterized protein</fullName>
    </submittedName>
</protein>
<dbReference type="EMBL" id="CP029347">
    <property type="protein sequence ID" value="AWL11468.1"/>
    <property type="molecule type" value="Genomic_DNA"/>
</dbReference>
<feature type="region of interest" description="Disordered" evidence="1">
    <location>
        <begin position="34"/>
        <end position="110"/>
    </location>
</feature>
<sequence length="110" mass="12938">MFNDLLFPILPKEGKVPIPREEMRIKSIAKEAKLRPLNDEEKAMTTDEREIHEIYRKHQQGQRDEEQAAKRHAKQSEPEPEEKDSAKKQNDKTDTDKDGWTKDGHLDIYV</sequence>
<accession>A0A2S2E1F0</accession>
<dbReference type="AlphaFoldDB" id="A0A2S2E1F0"/>
<evidence type="ECO:0000313" key="3">
    <source>
        <dbReference type="Proteomes" id="UP000245728"/>
    </source>
</evidence>
<evidence type="ECO:0000313" key="2">
    <source>
        <dbReference type="EMBL" id="AWL11468.1"/>
    </source>
</evidence>
<keyword evidence="3" id="KW-1185">Reference proteome</keyword>
<dbReference type="RefSeq" id="WP_109339110.1">
    <property type="nucleotide sequence ID" value="NZ_CP029347.1"/>
</dbReference>
<name>A0A2S2E1F0_9ALTE</name>
<dbReference type="KEGG" id="salh:HMF8227_00975"/>
<organism evidence="2 3">
    <name type="scientific">Saliniradius amylolyticus</name>
    <dbReference type="NCBI Taxonomy" id="2183582"/>
    <lineage>
        <taxon>Bacteria</taxon>
        <taxon>Pseudomonadati</taxon>
        <taxon>Pseudomonadota</taxon>
        <taxon>Gammaproteobacteria</taxon>
        <taxon>Alteromonadales</taxon>
        <taxon>Alteromonadaceae</taxon>
        <taxon>Saliniradius</taxon>
    </lineage>
</organism>